<dbReference type="GO" id="GO:0051707">
    <property type="term" value="P:response to other organism"/>
    <property type="evidence" value="ECO:0007669"/>
    <property type="project" value="UniProtKB-ARBA"/>
</dbReference>
<evidence type="ECO:0000256" key="2">
    <source>
        <dbReference type="ARBA" id="ARBA00022614"/>
    </source>
</evidence>
<feature type="domain" description="Disease resistance N-terminal" evidence="8">
    <location>
        <begin position="12"/>
        <end position="94"/>
    </location>
</feature>
<comment type="similarity">
    <text evidence="1">Belongs to the disease resistance NB-LRR family.</text>
</comment>
<feature type="domain" description="NB-ARC" evidence="7">
    <location>
        <begin position="194"/>
        <end position="367"/>
    </location>
</feature>
<dbReference type="Pfam" id="PF25019">
    <property type="entry name" value="LRR_R13L1-DRL21"/>
    <property type="match status" value="1"/>
</dbReference>
<gene>
    <name evidence="11" type="primary">RGA3_27</name>
    <name evidence="11" type="ORF">g.29186</name>
</gene>
<evidence type="ECO:0000259" key="10">
    <source>
        <dbReference type="Pfam" id="PF25019"/>
    </source>
</evidence>
<dbReference type="InterPro" id="IPR058922">
    <property type="entry name" value="WHD_DRP"/>
</dbReference>
<keyword evidence="4" id="KW-0547">Nucleotide-binding</keyword>
<evidence type="ECO:0000256" key="4">
    <source>
        <dbReference type="ARBA" id="ARBA00022741"/>
    </source>
</evidence>
<dbReference type="Gene3D" id="1.10.8.430">
    <property type="entry name" value="Helical domain of apoptotic protease-activating factors"/>
    <property type="match status" value="1"/>
</dbReference>
<organism evidence="11">
    <name type="scientific">Anthurium amnicola</name>
    <dbReference type="NCBI Taxonomy" id="1678845"/>
    <lineage>
        <taxon>Eukaryota</taxon>
        <taxon>Viridiplantae</taxon>
        <taxon>Streptophyta</taxon>
        <taxon>Embryophyta</taxon>
        <taxon>Tracheophyta</taxon>
        <taxon>Spermatophyta</taxon>
        <taxon>Magnoliopsida</taxon>
        <taxon>Liliopsida</taxon>
        <taxon>Araceae</taxon>
        <taxon>Pothoideae</taxon>
        <taxon>Potheae</taxon>
        <taxon>Anthurium</taxon>
    </lineage>
</organism>
<dbReference type="PANTHER" id="PTHR36766">
    <property type="entry name" value="PLANT BROAD-SPECTRUM MILDEW RESISTANCE PROTEIN RPW8"/>
    <property type="match status" value="1"/>
</dbReference>
<dbReference type="Gene3D" id="1.20.5.4130">
    <property type="match status" value="1"/>
</dbReference>
<dbReference type="InterPro" id="IPR027417">
    <property type="entry name" value="P-loop_NTPase"/>
</dbReference>
<dbReference type="GO" id="GO:0043531">
    <property type="term" value="F:ADP binding"/>
    <property type="evidence" value="ECO:0007669"/>
    <property type="project" value="InterPro"/>
</dbReference>
<dbReference type="SUPFAM" id="SSF52047">
    <property type="entry name" value="RNI-like"/>
    <property type="match status" value="1"/>
</dbReference>
<dbReference type="InterPro" id="IPR032675">
    <property type="entry name" value="LRR_dom_sf"/>
</dbReference>
<dbReference type="Pfam" id="PF23559">
    <property type="entry name" value="WHD_DRP"/>
    <property type="match status" value="1"/>
</dbReference>
<name>A0A1D1Z2E0_9ARAE</name>
<evidence type="ECO:0000256" key="5">
    <source>
        <dbReference type="ARBA" id="ARBA00022821"/>
    </source>
</evidence>
<keyword evidence="2" id="KW-0433">Leucine-rich repeat</keyword>
<dbReference type="FunFam" id="3.40.50.300:FF:001091">
    <property type="entry name" value="Probable disease resistance protein At1g61300"/>
    <property type="match status" value="1"/>
</dbReference>
<dbReference type="SMART" id="SM00369">
    <property type="entry name" value="LRR_TYP"/>
    <property type="match status" value="4"/>
</dbReference>
<reference evidence="11" key="1">
    <citation type="submission" date="2015-07" db="EMBL/GenBank/DDBJ databases">
        <title>Transcriptome Assembly of Anthurium amnicola.</title>
        <authorList>
            <person name="Suzuki J."/>
        </authorList>
    </citation>
    <scope>NUCLEOTIDE SEQUENCE</scope>
</reference>
<dbReference type="Gene3D" id="3.80.10.10">
    <property type="entry name" value="Ribonuclease Inhibitor"/>
    <property type="match status" value="4"/>
</dbReference>
<feature type="domain" description="R13L1/DRL21-like LRR repeat region" evidence="10">
    <location>
        <begin position="700"/>
        <end position="838"/>
    </location>
</feature>
<dbReference type="Gene3D" id="1.10.10.10">
    <property type="entry name" value="Winged helix-like DNA-binding domain superfamily/Winged helix DNA-binding domain"/>
    <property type="match status" value="1"/>
</dbReference>
<keyword evidence="3" id="KW-0677">Repeat</keyword>
<evidence type="ECO:0000259" key="7">
    <source>
        <dbReference type="Pfam" id="PF00931"/>
    </source>
</evidence>
<dbReference type="SUPFAM" id="SSF52058">
    <property type="entry name" value="L domain-like"/>
    <property type="match status" value="2"/>
</dbReference>
<evidence type="ECO:0000256" key="3">
    <source>
        <dbReference type="ARBA" id="ARBA00022737"/>
    </source>
</evidence>
<evidence type="ECO:0000259" key="9">
    <source>
        <dbReference type="Pfam" id="PF23559"/>
    </source>
</evidence>
<dbReference type="Gene3D" id="3.40.50.300">
    <property type="entry name" value="P-loop containing nucleotide triphosphate hydrolases"/>
    <property type="match status" value="1"/>
</dbReference>
<dbReference type="PANTHER" id="PTHR36766:SF70">
    <property type="entry name" value="DISEASE RESISTANCE PROTEIN RGA4"/>
    <property type="match status" value="1"/>
</dbReference>
<accession>A0A1D1Z2E0</accession>
<evidence type="ECO:0000256" key="6">
    <source>
        <dbReference type="ARBA" id="ARBA00022840"/>
    </source>
</evidence>
<dbReference type="InterPro" id="IPR001611">
    <property type="entry name" value="Leu-rich_rpt"/>
</dbReference>
<dbReference type="InterPro" id="IPR002182">
    <property type="entry name" value="NB-ARC"/>
</dbReference>
<dbReference type="InterPro" id="IPR042197">
    <property type="entry name" value="Apaf_helical"/>
</dbReference>
<sequence length="1417" mass="159220">MGIGGGFSAYLRVILDKLSSTAPTASGQLDAMEGQPERLQRMLGRLQAAVRGAEQRVMRGETAAPWLGELQDLADDIEYLLDEFEYEGLRRRVEGVGSSSANSSGADGPLVTGLTQVRKLLSFLSPPVGLPLEAMSGRISDVGRRFHKIAEDIQALNVLDDMDERVDRMELERKTRETTSFPSVPEMLGRDEVRNEIIGFLLESSPTLSMLAIVGMGGLGKTTLAQFVYNDRKIGDCFNQKIWVHVSYDFNVKRIIRQILEHAADPQDMLHEIDNLNVLQLKLAEKLRDKRFLLVLDDVWQEDGRSKSLADWQQLCAPLNHGGKGSKIILTTRSRMAADVMNPVKRIQLEALKFDECWSLFKKLAFPDGNSRKYPKLQVLGKEIVKKLNGVPLAATTIGSLLHSQLEEQEWRSVLETELWELEQGVEDILPALRVSYEHLPLHLKRCFAYCCVFPKGMEFDELTLVQLWMAMGYFQAQGRKRMEDVGIDYLHHLVSRSLVQLVNGRHVVHGLLHDLGRQVLQGNFCTVETGQVHTVAAEDHCHHLLLLYKKLDSMESENWHNYETLRTLTMSFLCRLKFHVSTGLFVNLVCLRVLDLSFGNIEALPDSVGNLKHLRYLDLRRTPITCLPESLCCLYMLQTLNLQGCYKLGTLPKGISNLTSLRHLVVKHELISEIPGIGKLASLQELEVFSISEGNGIKIEDLKDMNELRGKLCIQNLQRVESEQRATEAFLKKKKYIIQLEMEWNWLESVLEWSWSDGCIVNRNSELAESVLEALVPPSNLKALSIKWYDGVKIPSWMDHPYLSALEYICLQGCPRWNALPPWLGGLTFLETLDISGLPELKELPPLPSTLVKMRLGFLGLNNLAGLEELSQLQVLLVANLPELRALPPLSPTLRVLTMENLEVEALPEFCQYHAGFAADGVGDNNPSLSNLTINGCPKLTSLREGLLHHRLPELSKLIIMDCKELVYWPEGHGFQATLLSLHEVLIIENCPKLVALPEGSVLSPSLVELKVEGCPAIPDEALFHQLHNLKNITAEHGIHVEKEYPNLICCSEKALQYMRAVDWLAIDCIDQSDDKSPSVSIVYDIRRVGKEGLLNPVPYRKVSIKISKEILKFDTNNHNTLSTCPRHHHLCSSLLVLSISGFPFQSYLLPRGGDGEHFFPPLHLVSLEELVISHCGELSRLPVETWLPHLTALKQLSLFHCPELMWPSVQEGIKSLPSLQSLRLIRCPKLSLSDPSPSGSDNKISVEPSCSSIPASLHAPTLPPPPFSTLITDEPNLLANKQFARSCVSSLRDLMIWDSHLVSFTVVEAKLRFLRGLTLVRCMFLKQLPKDFRMMFPSLEVLSINCCPLLQCIPETGLPTSLEVLAIEGCPELEGDDWPKVAHVRLIMIDRKMVQGSYSDFQELVEKGKIVPGLY</sequence>
<evidence type="ECO:0000256" key="1">
    <source>
        <dbReference type="ARBA" id="ARBA00008894"/>
    </source>
</evidence>
<dbReference type="InterPro" id="IPR036388">
    <property type="entry name" value="WH-like_DNA-bd_sf"/>
</dbReference>
<dbReference type="EMBL" id="GDJX01006920">
    <property type="protein sequence ID" value="JAT61016.1"/>
    <property type="molecule type" value="Transcribed_RNA"/>
</dbReference>
<proteinExistence type="inferred from homology"/>
<dbReference type="InterPro" id="IPR041118">
    <property type="entry name" value="Rx_N"/>
</dbReference>
<feature type="domain" description="Disease resistance protein winged helix" evidence="9">
    <location>
        <begin position="453"/>
        <end position="516"/>
    </location>
</feature>
<dbReference type="InterPro" id="IPR003591">
    <property type="entry name" value="Leu-rich_rpt_typical-subtyp"/>
</dbReference>
<keyword evidence="5" id="KW-0611">Plant defense</keyword>
<protein>
    <submittedName>
        <fullName evidence="11">Putative disease resistance protein RGA3</fullName>
    </submittedName>
</protein>
<dbReference type="Pfam" id="PF00931">
    <property type="entry name" value="NB-ARC"/>
    <property type="match status" value="1"/>
</dbReference>
<keyword evidence="6" id="KW-0067">ATP-binding</keyword>
<dbReference type="SUPFAM" id="SSF52540">
    <property type="entry name" value="P-loop containing nucleoside triphosphate hydrolases"/>
    <property type="match status" value="1"/>
</dbReference>
<dbReference type="Pfam" id="PF18052">
    <property type="entry name" value="Rx_N"/>
    <property type="match status" value="1"/>
</dbReference>
<evidence type="ECO:0000313" key="11">
    <source>
        <dbReference type="EMBL" id="JAT61016.1"/>
    </source>
</evidence>
<dbReference type="Pfam" id="PF13855">
    <property type="entry name" value="LRR_8"/>
    <property type="match status" value="1"/>
</dbReference>
<dbReference type="GO" id="GO:0006952">
    <property type="term" value="P:defense response"/>
    <property type="evidence" value="ECO:0007669"/>
    <property type="project" value="UniProtKB-KW"/>
</dbReference>
<dbReference type="InterPro" id="IPR056789">
    <property type="entry name" value="LRR_R13L1-DRL21"/>
</dbReference>
<evidence type="ECO:0000259" key="8">
    <source>
        <dbReference type="Pfam" id="PF18052"/>
    </source>
</evidence>
<dbReference type="GO" id="GO:0005524">
    <property type="term" value="F:ATP binding"/>
    <property type="evidence" value="ECO:0007669"/>
    <property type="project" value="UniProtKB-KW"/>
</dbReference>
<dbReference type="PRINTS" id="PR00364">
    <property type="entry name" value="DISEASERSIST"/>
</dbReference>